<dbReference type="InterPro" id="IPR018028">
    <property type="entry name" value="Catalase"/>
</dbReference>
<dbReference type="GO" id="GO:0005777">
    <property type="term" value="C:peroxisome"/>
    <property type="evidence" value="ECO:0007669"/>
    <property type="project" value="TreeGrafter"/>
</dbReference>
<evidence type="ECO:0000313" key="3">
    <source>
        <dbReference type="Proteomes" id="UP001161757"/>
    </source>
</evidence>
<dbReference type="InterPro" id="IPR020835">
    <property type="entry name" value="Catalase_sf"/>
</dbReference>
<evidence type="ECO:0000313" key="2">
    <source>
        <dbReference type="EMBL" id="KAJ8994242.1"/>
    </source>
</evidence>
<dbReference type="AlphaFoldDB" id="A0AAN6F2E8"/>
<accession>A0AAN6F2E8</accession>
<dbReference type="Gene3D" id="1.20.1280.120">
    <property type="match status" value="1"/>
</dbReference>
<dbReference type="GO" id="GO:0042744">
    <property type="term" value="P:hydrogen peroxide catabolic process"/>
    <property type="evidence" value="ECO:0007669"/>
    <property type="project" value="TreeGrafter"/>
</dbReference>
<dbReference type="InterPro" id="IPR024168">
    <property type="entry name" value="Catalase_SrpA-type_pred"/>
</dbReference>
<dbReference type="PIRSF" id="PIRSF000296">
    <property type="entry name" value="SrpA"/>
    <property type="match status" value="1"/>
</dbReference>
<evidence type="ECO:0000259" key="1">
    <source>
        <dbReference type="SMART" id="SM01060"/>
    </source>
</evidence>
<dbReference type="PANTHER" id="PTHR11465:SF62">
    <property type="entry name" value="CATALASE T"/>
    <property type="match status" value="1"/>
</dbReference>
<dbReference type="PANTHER" id="PTHR11465">
    <property type="entry name" value="CATALASE"/>
    <property type="match status" value="1"/>
</dbReference>
<dbReference type="Gene3D" id="2.40.180.10">
    <property type="entry name" value="Catalase core domain"/>
    <property type="match status" value="1"/>
</dbReference>
<gene>
    <name evidence="2" type="ORF">HRR80_002737</name>
</gene>
<dbReference type="GO" id="GO:0042542">
    <property type="term" value="P:response to hydrogen peroxide"/>
    <property type="evidence" value="ECO:0007669"/>
    <property type="project" value="TreeGrafter"/>
</dbReference>
<dbReference type="GO" id="GO:0004096">
    <property type="term" value="F:catalase activity"/>
    <property type="evidence" value="ECO:0007669"/>
    <property type="project" value="InterPro"/>
</dbReference>
<dbReference type="SUPFAM" id="SSF56634">
    <property type="entry name" value="Heme-dependent catalase-like"/>
    <property type="match status" value="1"/>
</dbReference>
<dbReference type="InterPro" id="IPR011614">
    <property type="entry name" value="Catalase_core"/>
</dbReference>
<dbReference type="CDD" id="cd08153">
    <property type="entry name" value="srpA_like"/>
    <property type="match status" value="1"/>
</dbReference>
<sequence length="325" mass="35263">MPLSTNEQTNKTASELVETMRGAFSTPPQFRPAHARGILLQGTFTPTPIARELSSAEHFTAPSTSVIVRFSNSTGLPQIPDNASDANPHGMAVRFLLSDDAQTGRRRHTDIIAHSTPYFPVRTGEMFLDLLHAIGASSKPDAPKNPSPIEEYLSKTPSAATFVNAPKPTPASFATEKYFGVNAIKLVAADGKPTFVRYRIVPDAGVSHLSADEAAAKDPAFLHNEIQTRVIDGGASFTLTAQVAEPEDPTDDATVLWPEERRVVNLGTIRVDGVVEDNDEKQRTIIFDPVPRIKGVEPSDDPLLDMRAAVYLISGKQRREAGGYH</sequence>
<dbReference type="GO" id="GO:0020037">
    <property type="term" value="F:heme binding"/>
    <property type="evidence" value="ECO:0007669"/>
    <property type="project" value="InterPro"/>
</dbReference>
<comment type="caution">
    <text evidence="2">The sequence shown here is derived from an EMBL/GenBank/DDBJ whole genome shotgun (WGS) entry which is preliminary data.</text>
</comment>
<dbReference type="PROSITE" id="PS51402">
    <property type="entry name" value="CATALASE_3"/>
    <property type="match status" value="1"/>
</dbReference>
<dbReference type="SMART" id="SM01060">
    <property type="entry name" value="Catalase"/>
    <property type="match status" value="1"/>
</dbReference>
<name>A0AAN6F2E8_EXODE</name>
<reference evidence="2" key="1">
    <citation type="submission" date="2023-01" db="EMBL/GenBank/DDBJ databases">
        <title>Exophiala dermititidis isolated from Cystic Fibrosis Patient.</title>
        <authorList>
            <person name="Kurbessoian T."/>
            <person name="Crocker A."/>
            <person name="Murante D."/>
            <person name="Hogan D.A."/>
            <person name="Stajich J.E."/>
        </authorList>
    </citation>
    <scope>NUCLEOTIDE SEQUENCE</scope>
    <source>
        <strain evidence="2">Ex8</strain>
    </source>
</reference>
<dbReference type="Proteomes" id="UP001161757">
    <property type="component" value="Unassembled WGS sequence"/>
</dbReference>
<dbReference type="GO" id="GO:0005739">
    <property type="term" value="C:mitochondrion"/>
    <property type="evidence" value="ECO:0007669"/>
    <property type="project" value="TreeGrafter"/>
</dbReference>
<feature type="domain" description="Catalase core" evidence="1">
    <location>
        <begin position="5"/>
        <end position="325"/>
    </location>
</feature>
<dbReference type="EMBL" id="JAJGCB010000003">
    <property type="protein sequence ID" value="KAJ8994242.1"/>
    <property type="molecule type" value="Genomic_DNA"/>
</dbReference>
<protein>
    <recommendedName>
        <fullName evidence="1">Catalase core domain-containing protein</fullName>
    </recommendedName>
</protein>
<proteinExistence type="predicted"/>
<organism evidence="2 3">
    <name type="scientific">Exophiala dermatitidis</name>
    <name type="common">Black yeast-like fungus</name>
    <name type="synonym">Wangiella dermatitidis</name>
    <dbReference type="NCBI Taxonomy" id="5970"/>
    <lineage>
        <taxon>Eukaryota</taxon>
        <taxon>Fungi</taxon>
        <taxon>Dikarya</taxon>
        <taxon>Ascomycota</taxon>
        <taxon>Pezizomycotina</taxon>
        <taxon>Eurotiomycetes</taxon>
        <taxon>Chaetothyriomycetidae</taxon>
        <taxon>Chaetothyriales</taxon>
        <taxon>Herpotrichiellaceae</taxon>
        <taxon>Exophiala</taxon>
    </lineage>
</organism>
<dbReference type="Pfam" id="PF00199">
    <property type="entry name" value="Catalase"/>
    <property type="match status" value="1"/>
</dbReference>